<evidence type="ECO:0000256" key="1">
    <source>
        <dbReference type="ARBA" id="ARBA00008059"/>
    </source>
</evidence>
<evidence type="ECO:0000256" key="2">
    <source>
        <dbReference type="ARBA" id="ARBA00022741"/>
    </source>
</evidence>
<dbReference type="InterPro" id="IPR027417">
    <property type="entry name" value="P-loop_NTPase"/>
</dbReference>
<dbReference type="PIRSF" id="PIRSF003073">
    <property type="entry name" value="DNAC_TnpB_IstB"/>
    <property type="match status" value="1"/>
</dbReference>
<evidence type="ECO:0000256" key="3">
    <source>
        <dbReference type="ARBA" id="ARBA00022840"/>
    </source>
</evidence>
<sequence length="249" mass="28038">MLTNPTIETLKSLKLHGLLEALEEQQQTPAVQSLSFEERIALLVDRERLWRDNQRRTRLLRGARLKVSQASIEDINYKANRGLDKRQIASLATGEWIRRSQNLLITGATGSGKTWIACALAQQTCRQGNSVLYWRVPRLIEELRIAHGDGSYIKFLKTLSKASLIVLDDWGLTALTAQDRADLLEILDDRVNTGSTLVASQLPVDTWHAYLGEPTLADAILDRLVHQSHRIELKVPGESMRKSRSPAEI</sequence>
<dbReference type="Proteomes" id="UP000661077">
    <property type="component" value="Unassembled WGS sequence"/>
</dbReference>
<dbReference type="InterPro" id="IPR003593">
    <property type="entry name" value="AAA+_ATPase"/>
</dbReference>
<comment type="caution">
    <text evidence="5">The sequence shown here is derived from an EMBL/GenBank/DDBJ whole genome shotgun (WGS) entry which is preliminary data.</text>
</comment>
<organism evidence="5 6">
    <name type="scientific">Steroidobacter gossypii</name>
    <dbReference type="NCBI Taxonomy" id="2805490"/>
    <lineage>
        <taxon>Bacteria</taxon>
        <taxon>Pseudomonadati</taxon>
        <taxon>Pseudomonadota</taxon>
        <taxon>Gammaproteobacteria</taxon>
        <taxon>Steroidobacterales</taxon>
        <taxon>Steroidobacteraceae</taxon>
        <taxon>Steroidobacter</taxon>
    </lineage>
</organism>
<evidence type="ECO:0000313" key="6">
    <source>
        <dbReference type="Proteomes" id="UP000661077"/>
    </source>
</evidence>
<dbReference type="CDD" id="cd00009">
    <property type="entry name" value="AAA"/>
    <property type="match status" value="1"/>
</dbReference>
<comment type="similarity">
    <text evidence="1">Belongs to the IS21/IS1162 putative ATP-binding protein family.</text>
</comment>
<dbReference type="InterPro" id="IPR028350">
    <property type="entry name" value="DNAC/IstB-like"/>
</dbReference>
<dbReference type="Pfam" id="PF01695">
    <property type="entry name" value="IstB_IS21"/>
    <property type="match status" value="1"/>
</dbReference>
<gene>
    <name evidence="5" type="primary">istB</name>
    <name evidence="5" type="ORF">JM946_29775</name>
</gene>
<name>A0ABS1X6T1_9GAMM</name>
<dbReference type="PANTHER" id="PTHR30050:SF4">
    <property type="entry name" value="ATP-BINDING PROTEIN RV3427C IN INSERTION SEQUENCE-RELATED"/>
    <property type="match status" value="1"/>
</dbReference>
<dbReference type="EMBL" id="JAEVLS010000016">
    <property type="protein sequence ID" value="MBM0108935.1"/>
    <property type="molecule type" value="Genomic_DNA"/>
</dbReference>
<dbReference type="SMART" id="SM00382">
    <property type="entry name" value="AAA"/>
    <property type="match status" value="1"/>
</dbReference>
<dbReference type="RefSeq" id="WP_203171106.1">
    <property type="nucleotide sequence ID" value="NZ_JAEVLS010000016.1"/>
</dbReference>
<dbReference type="Gene3D" id="3.40.50.300">
    <property type="entry name" value="P-loop containing nucleotide triphosphate hydrolases"/>
    <property type="match status" value="1"/>
</dbReference>
<proteinExistence type="inferred from homology"/>
<protein>
    <submittedName>
        <fullName evidence="5">IS21-like element helper ATPase IstB</fullName>
    </submittedName>
</protein>
<evidence type="ECO:0000313" key="5">
    <source>
        <dbReference type="EMBL" id="MBM0108935.1"/>
    </source>
</evidence>
<dbReference type="InterPro" id="IPR047661">
    <property type="entry name" value="IstB"/>
</dbReference>
<keyword evidence="2" id="KW-0547">Nucleotide-binding</keyword>
<dbReference type="SUPFAM" id="SSF52540">
    <property type="entry name" value="P-loop containing nucleoside triphosphate hydrolases"/>
    <property type="match status" value="1"/>
</dbReference>
<dbReference type="NCBIfam" id="NF038214">
    <property type="entry name" value="IS21_help_AAA"/>
    <property type="match status" value="1"/>
</dbReference>
<dbReference type="InterPro" id="IPR002611">
    <property type="entry name" value="IstB_ATP-bd"/>
</dbReference>
<accession>A0ABS1X6T1</accession>
<evidence type="ECO:0000259" key="4">
    <source>
        <dbReference type="SMART" id="SM00382"/>
    </source>
</evidence>
<reference evidence="5 6" key="1">
    <citation type="journal article" date="2021" name="Int. J. Syst. Evol. Microbiol.">
        <title>Steroidobacter gossypii sp. nov., isolated from soil of cotton cropping field.</title>
        <authorList>
            <person name="Huang R."/>
            <person name="Yang S."/>
            <person name="Zhen C."/>
            <person name="Liu W."/>
        </authorList>
    </citation>
    <scope>NUCLEOTIDE SEQUENCE [LARGE SCALE GENOMIC DNA]</scope>
    <source>
        <strain evidence="5 6">S1-65</strain>
    </source>
</reference>
<keyword evidence="6" id="KW-1185">Reference proteome</keyword>
<keyword evidence="3" id="KW-0067">ATP-binding</keyword>
<dbReference type="PANTHER" id="PTHR30050">
    <property type="entry name" value="CHROMOSOMAL REPLICATION INITIATOR PROTEIN DNAA"/>
    <property type="match status" value="1"/>
</dbReference>
<feature type="domain" description="AAA+ ATPase" evidence="4">
    <location>
        <begin position="99"/>
        <end position="232"/>
    </location>
</feature>